<feature type="transmembrane region" description="Helical" evidence="1">
    <location>
        <begin position="94"/>
        <end position="113"/>
    </location>
</feature>
<organism evidence="3 4">
    <name type="scientific">Paenibacillus lactis</name>
    <dbReference type="NCBI Taxonomy" id="228574"/>
    <lineage>
        <taxon>Bacteria</taxon>
        <taxon>Bacillati</taxon>
        <taxon>Bacillota</taxon>
        <taxon>Bacilli</taxon>
        <taxon>Bacillales</taxon>
        <taxon>Paenibacillaceae</taxon>
        <taxon>Paenibacillus</taxon>
    </lineage>
</organism>
<dbReference type="Proteomes" id="UP000706926">
    <property type="component" value="Unassembled WGS sequence"/>
</dbReference>
<reference evidence="3 4" key="1">
    <citation type="submission" date="2021-03" db="EMBL/GenBank/DDBJ databases">
        <title>Genomic Encyclopedia of Type Strains, Phase IV (KMG-IV): sequencing the most valuable type-strain genomes for metagenomic binning, comparative biology and taxonomic classification.</title>
        <authorList>
            <person name="Goeker M."/>
        </authorList>
    </citation>
    <scope>NUCLEOTIDE SEQUENCE [LARGE SCALE GENOMIC DNA]</scope>
    <source>
        <strain evidence="3 4">DSM 15596</strain>
    </source>
</reference>
<dbReference type="InterPro" id="IPR002541">
    <property type="entry name" value="Cyt_c_assembly"/>
</dbReference>
<dbReference type="RefSeq" id="WP_007130742.1">
    <property type="nucleotide sequence ID" value="NZ_BOSA01000030.1"/>
</dbReference>
<dbReference type="GeneID" id="95405706"/>
<name>A0ABS4FEI1_9BACL</name>
<feature type="transmembrane region" description="Helical" evidence="1">
    <location>
        <begin position="183"/>
        <end position="209"/>
    </location>
</feature>
<proteinExistence type="predicted"/>
<evidence type="ECO:0000313" key="3">
    <source>
        <dbReference type="EMBL" id="MBP1894666.1"/>
    </source>
</evidence>
<protein>
    <submittedName>
        <fullName evidence="3">HemX protein</fullName>
    </submittedName>
</protein>
<feature type="transmembrane region" description="Helical" evidence="1">
    <location>
        <begin position="248"/>
        <end position="265"/>
    </location>
</feature>
<evidence type="ECO:0000256" key="1">
    <source>
        <dbReference type="SAM" id="Phobius"/>
    </source>
</evidence>
<comment type="caution">
    <text evidence="3">The sequence shown here is derived from an EMBL/GenBank/DDBJ whole genome shotgun (WGS) entry which is preliminary data.</text>
</comment>
<feature type="transmembrane region" description="Helical" evidence="1">
    <location>
        <begin position="215"/>
        <end position="236"/>
    </location>
</feature>
<evidence type="ECO:0000313" key="4">
    <source>
        <dbReference type="Proteomes" id="UP000706926"/>
    </source>
</evidence>
<accession>A0ABS4FEI1</accession>
<dbReference type="EMBL" id="JAGGKI010000010">
    <property type="protein sequence ID" value="MBP1894666.1"/>
    <property type="molecule type" value="Genomic_DNA"/>
</dbReference>
<evidence type="ECO:0000259" key="2">
    <source>
        <dbReference type="Pfam" id="PF01578"/>
    </source>
</evidence>
<sequence>MLLNLIYNTGICIYALSLLFFISDCVSRNSVAKRIGTGLLGITALLQLGGIGIRAMEGGHFHLPVFTLFDFLLLLTFCITITSMALTYLKRSEYAVLLINLVGFCVMLVNQLWFKAGGDNALYSWETEHRLLLIHIALASISFAALTVGAVFAAIYMFLHRKLKHKHWNDTVRRLPSLEKLDIYAYKALMTGTAILVLSLIVAIMSVAMAGRWQLLLDIKVLSTLLALSMYIVYFLKRSLLKRSGMEAAVWALIGYGFIILNFYLNTWSGFHSWSGV</sequence>
<gene>
    <name evidence="3" type="ORF">J2Z18_003772</name>
</gene>
<dbReference type="Pfam" id="PF01578">
    <property type="entry name" value="Cytochrom_C_asm"/>
    <property type="match status" value="1"/>
</dbReference>
<feature type="transmembrane region" description="Helical" evidence="1">
    <location>
        <begin position="35"/>
        <end position="55"/>
    </location>
</feature>
<keyword evidence="1" id="KW-0472">Membrane</keyword>
<feature type="transmembrane region" description="Helical" evidence="1">
    <location>
        <begin position="61"/>
        <end position="82"/>
    </location>
</feature>
<keyword evidence="1" id="KW-0812">Transmembrane</keyword>
<feature type="transmembrane region" description="Helical" evidence="1">
    <location>
        <begin position="133"/>
        <end position="159"/>
    </location>
</feature>
<keyword evidence="1" id="KW-1133">Transmembrane helix</keyword>
<feature type="domain" description="Cytochrome c assembly protein" evidence="2">
    <location>
        <begin position="67"/>
        <end position="271"/>
    </location>
</feature>
<feature type="transmembrane region" description="Helical" evidence="1">
    <location>
        <begin position="6"/>
        <end position="23"/>
    </location>
</feature>
<keyword evidence="4" id="KW-1185">Reference proteome</keyword>